<dbReference type="Pfam" id="PF02798">
    <property type="entry name" value="GST_N"/>
    <property type="match status" value="1"/>
</dbReference>
<dbReference type="CDD" id="cd03181">
    <property type="entry name" value="GST_C_EF1Bgamma_like"/>
    <property type="match status" value="1"/>
</dbReference>
<protein>
    <submittedName>
        <fullName evidence="5">Glutathione S-transferase</fullName>
    </submittedName>
</protein>
<evidence type="ECO:0000256" key="2">
    <source>
        <dbReference type="RuleBase" id="RU003494"/>
    </source>
</evidence>
<dbReference type="SUPFAM" id="SSF47616">
    <property type="entry name" value="GST C-terminal domain-like"/>
    <property type="match status" value="1"/>
</dbReference>
<dbReference type="InterPro" id="IPR050802">
    <property type="entry name" value="EF-GSTs"/>
</dbReference>
<feature type="domain" description="GST C-terminal" evidence="4">
    <location>
        <begin position="88"/>
        <end position="219"/>
    </location>
</feature>
<dbReference type="SFLD" id="SFLDG00358">
    <property type="entry name" value="Main_(cytGST)"/>
    <property type="match status" value="1"/>
</dbReference>
<dbReference type="InterPro" id="IPR036282">
    <property type="entry name" value="Glutathione-S-Trfase_C_sf"/>
</dbReference>
<dbReference type="InterPro" id="IPR036249">
    <property type="entry name" value="Thioredoxin-like_sf"/>
</dbReference>
<reference evidence="5" key="2">
    <citation type="submission" date="2023-05" db="EMBL/GenBank/DDBJ databases">
        <authorList>
            <consortium name="Lawrence Berkeley National Laboratory"/>
            <person name="Steindorff A."/>
            <person name="Hensen N."/>
            <person name="Bonometti L."/>
            <person name="Westerberg I."/>
            <person name="Brannstrom I.O."/>
            <person name="Guillou S."/>
            <person name="Cros-Aarteil S."/>
            <person name="Calhoun S."/>
            <person name="Haridas S."/>
            <person name="Kuo A."/>
            <person name="Mondo S."/>
            <person name="Pangilinan J."/>
            <person name="Riley R."/>
            <person name="Labutti K."/>
            <person name="Andreopoulos B."/>
            <person name="Lipzen A."/>
            <person name="Chen C."/>
            <person name="Yanf M."/>
            <person name="Daum C."/>
            <person name="Ng V."/>
            <person name="Clum A."/>
            <person name="Ohm R."/>
            <person name="Martin F."/>
            <person name="Silar P."/>
            <person name="Natvig D."/>
            <person name="Lalanne C."/>
            <person name="Gautier V."/>
            <person name="Ament-Velasquez S.L."/>
            <person name="Kruys A."/>
            <person name="Hutchinson M.I."/>
            <person name="Powell A.J."/>
            <person name="Barry K."/>
            <person name="Miller A.N."/>
            <person name="Grigoriev I.V."/>
            <person name="Debuchy R."/>
            <person name="Gladieux P."/>
            <person name="Thoren M.H."/>
            <person name="Johannesson H."/>
        </authorList>
    </citation>
    <scope>NUCLEOTIDE SEQUENCE</scope>
    <source>
        <strain evidence="5">CBS 892.96</strain>
    </source>
</reference>
<dbReference type="Gene3D" id="3.40.30.10">
    <property type="entry name" value="Glutaredoxin"/>
    <property type="match status" value="1"/>
</dbReference>
<sequence>MAFGTLYTRPFNPRSTAILAVAKASSLPLDLVTITSSQEAPEEYLKLNSLGKIPTFAGANGFILSECIAIAIYITSQDKTTTLLGSSNDEIYASILRWMSFANSEILPSLGGWFNPLIGRTPFGQEEVELNMHATLKKLQVIEDHLTTKTTPYLVGESLSLADLFVAGIVAGAFMFFLDREWRDAHPACTKWFLHVYDQPIFADVAGKPVLAEEAMPNVPPGKRGE</sequence>
<comment type="caution">
    <text evidence="5">The sequence shown here is derived from an EMBL/GenBank/DDBJ whole genome shotgun (WGS) entry which is preliminary data.</text>
</comment>
<dbReference type="Pfam" id="PF00043">
    <property type="entry name" value="GST_C"/>
    <property type="match status" value="1"/>
</dbReference>
<evidence type="ECO:0000313" key="6">
    <source>
        <dbReference type="Proteomes" id="UP001302321"/>
    </source>
</evidence>
<dbReference type="GO" id="GO:0005634">
    <property type="term" value="C:nucleus"/>
    <property type="evidence" value="ECO:0007669"/>
    <property type="project" value="TreeGrafter"/>
</dbReference>
<feature type="domain" description="GST N-terminal" evidence="3">
    <location>
        <begin position="2"/>
        <end position="82"/>
    </location>
</feature>
<evidence type="ECO:0000256" key="1">
    <source>
        <dbReference type="ARBA" id="ARBA00007409"/>
    </source>
</evidence>
<dbReference type="Proteomes" id="UP001302321">
    <property type="component" value="Unassembled WGS sequence"/>
</dbReference>
<dbReference type="EMBL" id="MU866237">
    <property type="protein sequence ID" value="KAK4175367.1"/>
    <property type="molecule type" value="Genomic_DNA"/>
</dbReference>
<dbReference type="Gene3D" id="1.20.1050.10">
    <property type="match status" value="1"/>
</dbReference>
<dbReference type="PANTHER" id="PTHR43986">
    <property type="entry name" value="ELONGATION FACTOR 1-GAMMA"/>
    <property type="match status" value="1"/>
</dbReference>
<gene>
    <name evidence="5" type="ORF">QBC36DRAFT_354856</name>
</gene>
<accession>A0AAN6W8A2</accession>
<dbReference type="PROSITE" id="PS50404">
    <property type="entry name" value="GST_NTER"/>
    <property type="match status" value="1"/>
</dbReference>
<dbReference type="PANTHER" id="PTHR43986:SF1">
    <property type="entry name" value="ELONGATION FACTOR 1-GAMMA"/>
    <property type="match status" value="1"/>
</dbReference>
<dbReference type="FunFam" id="1.20.1050.10:FF:000006">
    <property type="entry name" value="Elongation factor 1 gamma"/>
    <property type="match status" value="1"/>
</dbReference>
<dbReference type="SUPFAM" id="SSF52833">
    <property type="entry name" value="Thioredoxin-like"/>
    <property type="match status" value="1"/>
</dbReference>
<comment type="similarity">
    <text evidence="1 2">Belongs to the GST superfamily.</text>
</comment>
<dbReference type="InterPro" id="IPR004045">
    <property type="entry name" value="Glutathione_S-Trfase_N"/>
</dbReference>
<name>A0AAN6W8A2_9PEZI</name>
<reference evidence="5" key="1">
    <citation type="journal article" date="2023" name="Mol. Phylogenet. Evol.">
        <title>Genome-scale phylogeny and comparative genomics of the fungal order Sordariales.</title>
        <authorList>
            <person name="Hensen N."/>
            <person name="Bonometti L."/>
            <person name="Westerberg I."/>
            <person name="Brannstrom I.O."/>
            <person name="Guillou S."/>
            <person name="Cros-Aarteil S."/>
            <person name="Calhoun S."/>
            <person name="Haridas S."/>
            <person name="Kuo A."/>
            <person name="Mondo S."/>
            <person name="Pangilinan J."/>
            <person name="Riley R."/>
            <person name="LaButti K."/>
            <person name="Andreopoulos B."/>
            <person name="Lipzen A."/>
            <person name="Chen C."/>
            <person name="Yan M."/>
            <person name="Daum C."/>
            <person name="Ng V."/>
            <person name="Clum A."/>
            <person name="Steindorff A."/>
            <person name="Ohm R.A."/>
            <person name="Martin F."/>
            <person name="Silar P."/>
            <person name="Natvig D.O."/>
            <person name="Lalanne C."/>
            <person name="Gautier V."/>
            <person name="Ament-Velasquez S.L."/>
            <person name="Kruys A."/>
            <person name="Hutchinson M.I."/>
            <person name="Powell A.J."/>
            <person name="Barry K."/>
            <person name="Miller A.N."/>
            <person name="Grigoriev I.V."/>
            <person name="Debuchy R."/>
            <person name="Gladieux P."/>
            <person name="Hiltunen Thoren M."/>
            <person name="Johannesson H."/>
        </authorList>
    </citation>
    <scope>NUCLEOTIDE SEQUENCE</scope>
    <source>
        <strain evidence="5">CBS 892.96</strain>
    </source>
</reference>
<proteinExistence type="inferred from homology"/>
<dbReference type="SFLD" id="SFLDS00019">
    <property type="entry name" value="Glutathione_Transferase_(cytos"/>
    <property type="match status" value="1"/>
</dbReference>
<dbReference type="FunFam" id="3.40.30.10:FF:000142">
    <property type="entry name" value="Elongation factor 1 gamma"/>
    <property type="match status" value="1"/>
</dbReference>
<dbReference type="PROSITE" id="PS50405">
    <property type="entry name" value="GST_CTER"/>
    <property type="match status" value="1"/>
</dbReference>
<dbReference type="InterPro" id="IPR040079">
    <property type="entry name" value="Glutathione_S-Trfase"/>
</dbReference>
<dbReference type="AlphaFoldDB" id="A0AAN6W8A2"/>
<keyword evidence="6" id="KW-1185">Reference proteome</keyword>
<dbReference type="InterPro" id="IPR010987">
    <property type="entry name" value="Glutathione-S-Trfase_C-like"/>
</dbReference>
<evidence type="ECO:0000259" key="4">
    <source>
        <dbReference type="PROSITE" id="PS50405"/>
    </source>
</evidence>
<dbReference type="CDD" id="cd03044">
    <property type="entry name" value="GST_N_EF1Bgamma"/>
    <property type="match status" value="1"/>
</dbReference>
<evidence type="ECO:0000259" key="3">
    <source>
        <dbReference type="PROSITE" id="PS50404"/>
    </source>
</evidence>
<dbReference type="GO" id="GO:0005737">
    <property type="term" value="C:cytoplasm"/>
    <property type="evidence" value="ECO:0007669"/>
    <property type="project" value="TreeGrafter"/>
</dbReference>
<evidence type="ECO:0000313" key="5">
    <source>
        <dbReference type="EMBL" id="KAK4175367.1"/>
    </source>
</evidence>
<dbReference type="InterPro" id="IPR004046">
    <property type="entry name" value="GST_C"/>
</dbReference>
<organism evidence="5 6">
    <name type="scientific">Triangularia setosa</name>
    <dbReference type="NCBI Taxonomy" id="2587417"/>
    <lineage>
        <taxon>Eukaryota</taxon>
        <taxon>Fungi</taxon>
        <taxon>Dikarya</taxon>
        <taxon>Ascomycota</taxon>
        <taxon>Pezizomycotina</taxon>
        <taxon>Sordariomycetes</taxon>
        <taxon>Sordariomycetidae</taxon>
        <taxon>Sordariales</taxon>
        <taxon>Podosporaceae</taxon>
        <taxon>Triangularia</taxon>
    </lineage>
</organism>